<evidence type="ECO:0000259" key="4">
    <source>
        <dbReference type="Pfam" id="PF02797"/>
    </source>
</evidence>
<gene>
    <name evidence="5" type="ORF">GUJ93_ZPchr0013g33826</name>
</gene>
<dbReference type="FunFam" id="3.40.47.10:FF:000014">
    <property type="entry name" value="Chalcone synthase 1"/>
    <property type="match status" value="1"/>
</dbReference>
<dbReference type="AlphaFoldDB" id="A0A8J5X1S1"/>
<dbReference type="InterPro" id="IPR011141">
    <property type="entry name" value="Polyketide_synthase_type-III"/>
</dbReference>
<comment type="caution">
    <text evidence="5">The sequence shown here is derived from an EMBL/GenBank/DDBJ whole genome shotgun (WGS) entry which is preliminary data.</text>
</comment>
<dbReference type="GO" id="GO:0030639">
    <property type="term" value="P:polyketide biosynthetic process"/>
    <property type="evidence" value="ECO:0007669"/>
    <property type="project" value="TreeGrafter"/>
</dbReference>
<dbReference type="PIRSF" id="PIRSF000451">
    <property type="entry name" value="PKS_III"/>
    <property type="match status" value="1"/>
</dbReference>
<dbReference type="Pfam" id="PF00195">
    <property type="entry name" value="Chal_sti_synt_N"/>
    <property type="match status" value="1"/>
</dbReference>
<dbReference type="FunFam" id="3.40.47.10:FF:000025">
    <property type="entry name" value="Chalcone synthase 2"/>
    <property type="match status" value="1"/>
</dbReference>
<evidence type="ECO:0000313" key="6">
    <source>
        <dbReference type="Proteomes" id="UP000729402"/>
    </source>
</evidence>
<dbReference type="InterPro" id="IPR001099">
    <property type="entry name" value="Chalcone/stilbene_synt_N"/>
</dbReference>
<feature type="domain" description="Chalcone/stilbene synthase N-terminal" evidence="3">
    <location>
        <begin position="18"/>
        <end position="242"/>
    </location>
</feature>
<evidence type="ECO:0000313" key="5">
    <source>
        <dbReference type="EMBL" id="KAG8099909.1"/>
    </source>
</evidence>
<dbReference type="OrthoDB" id="603777at2759"/>
<reference evidence="5" key="1">
    <citation type="journal article" date="2021" name="bioRxiv">
        <title>Whole Genome Assembly and Annotation of Northern Wild Rice, Zizania palustris L., Supports a Whole Genome Duplication in the Zizania Genus.</title>
        <authorList>
            <person name="Haas M."/>
            <person name="Kono T."/>
            <person name="Macchietto M."/>
            <person name="Millas R."/>
            <person name="McGilp L."/>
            <person name="Shao M."/>
            <person name="Duquette J."/>
            <person name="Hirsch C.N."/>
            <person name="Kimball J."/>
        </authorList>
    </citation>
    <scope>NUCLEOTIDE SEQUENCE</scope>
    <source>
        <tissue evidence="5">Fresh leaf tissue</tissue>
    </source>
</reference>
<organism evidence="5 6">
    <name type="scientific">Zizania palustris</name>
    <name type="common">Northern wild rice</name>
    <dbReference type="NCBI Taxonomy" id="103762"/>
    <lineage>
        <taxon>Eukaryota</taxon>
        <taxon>Viridiplantae</taxon>
        <taxon>Streptophyta</taxon>
        <taxon>Embryophyta</taxon>
        <taxon>Tracheophyta</taxon>
        <taxon>Spermatophyta</taxon>
        <taxon>Magnoliopsida</taxon>
        <taxon>Liliopsida</taxon>
        <taxon>Poales</taxon>
        <taxon>Poaceae</taxon>
        <taxon>BOP clade</taxon>
        <taxon>Oryzoideae</taxon>
        <taxon>Oryzeae</taxon>
        <taxon>Zizaniinae</taxon>
        <taxon>Zizania</taxon>
    </lineage>
</organism>
<name>A0A8J5X1S1_ZIZPA</name>
<evidence type="ECO:0008006" key="7">
    <source>
        <dbReference type="Google" id="ProtNLM"/>
    </source>
</evidence>
<protein>
    <recommendedName>
        <fullName evidence="7">Chalcone synthase</fullName>
    </recommendedName>
</protein>
<accession>A0A8J5X1S1</accession>
<dbReference type="GO" id="GO:0010208">
    <property type="term" value="P:pollen wall assembly"/>
    <property type="evidence" value="ECO:0007669"/>
    <property type="project" value="UniProtKB-ARBA"/>
</dbReference>
<dbReference type="PANTHER" id="PTHR11877:SF68">
    <property type="entry name" value="OS07G0501100 PROTEIN"/>
    <property type="match status" value="1"/>
</dbReference>
<comment type="similarity">
    <text evidence="1 2">Belongs to the thiolase-like superfamily. Chalcone/stilbene synthases family.</text>
</comment>
<dbReference type="PANTHER" id="PTHR11877">
    <property type="entry name" value="HYDROXYMETHYLGLUTARYL-COA SYNTHASE"/>
    <property type="match status" value="1"/>
</dbReference>
<evidence type="ECO:0000259" key="3">
    <source>
        <dbReference type="Pfam" id="PF00195"/>
    </source>
</evidence>
<keyword evidence="2" id="KW-0012">Acyltransferase</keyword>
<proteinExistence type="inferred from homology"/>
<reference evidence="5" key="2">
    <citation type="submission" date="2021-02" db="EMBL/GenBank/DDBJ databases">
        <authorList>
            <person name="Kimball J.A."/>
            <person name="Haas M.W."/>
            <person name="Macchietto M."/>
            <person name="Kono T."/>
            <person name="Duquette J."/>
            <person name="Shao M."/>
        </authorList>
    </citation>
    <scope>NUCLEOTIDE SEQUENCE</scope>
    <source>
        <tissue evidence="5">Fresh leaf tissue</tissue>
    </source>
</reference>
<sequence>MAPAPMITSAATADKVVHEIRRKQRADGPATVLGIGTANPETCMSQDEYPDYYFRVTNSEHFPHLKDRLKRICKKSGIEKRFMYVLNDEVLEAHPEFTDRNLPSLDARVEITSKAVPELAAAAATKAIADWGRPATDITHLIFSTYSAVKAPSGDRYLASLLGLRPTVSRTVLSLHGCYGGGRALQLAKELAENNRGARVLVACAEMTLIAFYGPEEGADDTMIGHALFGDGSGAVIVGADPDDAVERPLFEMAFASQTTVPNTEHLITMQHNMGGMDYHVGSGVPEIIGSNIEQCLVDAFDSIAVKAKWNDLFWAVHPGGRRILDVIQEVLGLGDGALAASRKVLREFGNMSGTTVVFVLSELRRRFEANGVEGGEWGALMAFGPGVTVETILLRIASGLKKN</sequence>
<dbReference type="GO" id="GO:0016747">
    <property type="term" value="F:acyltransferase activity, transferring groups other than amino-acyl groups"/>
    <property type="evidence" value="ECO:0007669"/>
    <property type="project" value="InterPro"/>
</dbReference>
<feature type="domain" description="Chalcone/stilbene synthase C-terminal" evidence="4">
    <location>
        <begin position="252"/>
        <end position="396"/>
    </location>
</feature>
<evidence type="ECO:0000256" key="2">
    <source>
        <dbReference type="RuleBase" id="RU003633"/>
    </source>
</evidence>
<dbReference type="InterPro" id="IPR012328">
    <property type="entry name" value="Chalcone/stilbene_synt_C"/>
</dbReference>
<dbReference type="Pfam" id="PF02797">
    <property type="entry name" value="Chal_sti_synt_C"/>
    <property type="match status" value="1"/>
</dbReference>
<evidence type="ECO:0000256" key="1">
    <source>
        <dbReference type="ARBA" id="ARBA00005531"/>
    </source>
</evidence>
<dbReference type="CDD" id="cd00831">
    <property type="entry name" value="CHS_like"/>
    <property type="match status" value="1"/>
</dbReference>
<keyword evidence="2" id="KW-0808">Transferase</keyword>
<dbReference type="EMBL" id="JAAALK010000079">
    <property type="protein sequence ID" value="KAG8099909.1"/>
    <property type="molecule type" value="Genomic_DNA"/>
</dbReference>
<dbReference type="Proteomes" id="UP000729402">
    <property type="component" value="Unassembled WGS sequence"/>
</dbReference>
<keyword evidence="6" id="KW-1185">Reference proteome</keyword>